<evidence type="ECO:0000313" key="10">
    <source>
        <dbReference type="Proteomes" id="UP000594059"/>
    </source>
</evidence>
<dbReference type="InterPro" id="IPR002470">
    <property type="entry name" value="Peptidase_S9A"/>
</dbReference>
<dbReference type="AlphaFoldDB" id="A0A7S6UFI8"/>
<evidence type="ECO:0000256" key="2">
    <source>
        <dbReference type="ARBA" id="ARBA00022670"/>
    </source>
</evidence>
<comment type="similarity">
    <text evidence="1">Belongs to the peptidase S9A family.</text>
</comment>
<dbReference type="SUPFAM" id="SSF50993">
    <property type="entry name" value="Peptidase/esterase 'gauge' domain"/>
    <property type="match status" value="1"/>
</dbReference>
<dbReference type="PANTHER" id="PTHR11757:SF19">
    <property type="entry name" value="PROLYL ENDOPEPTIDASE-LIKE"/>
    <property type="match status" value="1"/>
</dbReference>
<dbReference type="Pfam" id="PF00326">
    <property type="entry name" value="Peptidase_S9"/>
    <property type="match status" value="1"/>
</dbReference>
<name>A0A7S6UFI8_9GAMM</name>
<dbReference type="PANTHER" id="PTHR11757">
    <property type="entry name" value="PROTEASE FAMILY S9A OLIGOPEPTIDASE"/>
    <property type="match status" value="1"/>
</dbReference>
<dbReference type="InterPro" id="IPR001375">
    <property type="entry name" value="Peptidase_S9_cat"/>
</dbReference>
<feature type="signal peptide" evidence="6">
    <location>
        <begin position="1"/>
        <end position="19"/>
    </location>
</feature>
<dbReference type="InterPro" id="IPR029058">
    <property type="entry name" value="AB_hydrolase_fold"/>
</dbReference>
<sequence>MKPALLLAVLMTAATPALATSSSMSVDSAPSPAAPLTPPDVEKRPHVVTAPHGATRQDEYYWLRDDTRKDPAMLAYLEAENAYVDAVMAPLKGLEDTLYEEIVGRIKQDDSSVPYRERGWWYYTRFETGQDYPIHARRKGSMDADEQILLDVNAMAAGKDYFSVGDYQVSQDNRLLAWAEDDVGRRQYVIRFKDLDTGRILDDAIPGVSANVVWADDNRTVFYVENDPETLLTVRVRKHVLGTPVADDVLVYEEHDDSFYMGIGRTRDDRYICIGVESTVSSESRCAPAADPGRFTVLAPRERDVEYSADHHDGRWVIRTNAPGADGRPADNFKLMTAPSDATSRAQWQEWIGVDEDVFIDGFELFDGFTAVAERSGGLERLRLIRGAVGQADPASEYVKADESAYSMGLATNSEPDTDWLRYSYTSLTTPDTTYELNTRTGERRQLKQQPVIGYDAALYTTERLWASARDGSKVPVSVVYRKGFKKDGTAALLQYAYGSYGYSMDPAFNLPVVSLLDRGMVYAIAHVRGGQEMGRKWYDAGKLEHKQNTFNDFIDVTRFLVEQGYAAKDRVAAYGGSAGGLLMGAISNQAPGDYRVILSQVPFVDVVTTMLDASIPLTTNEYDQWGNPEDKAFYDVMLAYSPYDNLVAQDYPAMFIGTGLWDSQVQYWEPAKYVARLRDLDTSSAPILFRTNMDAGHGGKSGRFRRYRELAEMYAFMLDQLAVETAASR</sequence>
<feature type="chain" id="PRO_5032969707" evidence="6">
    <location>
        <begin position="20"/>
        <end position="730"/>
    </location>
</feature>
<evidence type="ECO:0000256" key="3">
    <source>
        <dbReference type="ARBA" id="ARBA00022801"/>
    </source>
</evidence>
<dbReference type="GO" id="GO:0006508">
    <property type="term" value="P:proteolysis"/>
    <property type="evidence" value="ECO:0007669"/>
    <property type="project" value="UniProtKB-KW"/>
</dbReference>
<gene>
    <name evidence="9" type="ORF">INQ41_12175</name>
</gene>
<keyword evidence="3" id="KW-0378">Hydrolase</keyword>
<evidence type="ECO:0000313" key="9">
    <source>
        <dbReference type="EMBL" id="QOW19360.1"/>
    </source>
</evidence>
<organism evidence="9 10">
    <name type="scientific">Novilysobacter ciconiae</name>
    <dbReference type="NCBI Taxonomy" id="2781022"/>
    <lineage>
        <taxon>Bacteria</taxon>
        <taxon>Pseudomonadati</taxon>
        <taxon>Pseudomonadota</taxon>
        <taxon>Gammaproteobacteria</taxon>
        <taxon>Lysobacterales</taxon>
        <taxon>Lysobacteraceae</taxon>
        <taxon>Novilysobacter</taxon>
    </lineage>
</organism>
<feature type="compositionally biased region" description="Low complexity" evidence="5">
    <location>
        <begin position="21"/>
        <end position="31"/>
    </location>
</feature>
<accession>A0A7S6UFI8</accession>
<dbReference type="InterPro" id="IPR023302">
    <property type="entry name" value="Pept_S9A_N"/>
</dbReference>
<dbReference type="Gene3D" id="3.40.50.1820">
    <property type="entry name" value="alpha/beta hydrolase"/>
    <property type="match status" value="1"/>
</dbReference>
<dbReference type="PRINTS" id="PR00862">
    <property type="entry name" value="PROLIGOPTASE"/>
</dbReference>
<dbReference type="InterPro" id="IPR051543">
    <property type="entry name" value="Serine_Peptidase_S9A"/>
</dbReference>
<feature type="domain" description="Peptidase S9A N-terminal" evidence="8">
    <location>
        <begin position="39"/>
        <end position="450"/>
    </location>
</feature>
<keyword evidence="6" id="KW-0732">Signal</keyword>
<protein>
    <submittedName>
        <fullName evidence="9">S9 family peptidase</fullName>
    </submittedName>
</protein>
<keyword evidence="2" id="KW-0645">Protease</keyword>
<evidence type="ECO:0000259" key="7">
    <source>
        <dbReference type="Pfam" id="PF00326"/>
    </source>
</evidence>
<evidence type="ECO:0000256" key="5">
    <source>
        <dbReference type="SAM" id="MobiDB-lite"/>
    </source>
</evidence>
<evidence type="ECO:0000256" key="4">
    <source>
        <dbReference type="ARBA" id="ARBA00022825"/>
    </source>
</evidence>
<dbReference type="KEGG" id="lcic:INQ41_12175"/>
<evidence type="ECO:0000259" key="8">
    <source>
        <dbReference type="Pfam" id="PF02897"/>
    </source>
</evidence>
<dbReference type="EMBL" id="CP063656">
    <property type="protein sequence ID" value="QOW19360.1"/>
    <property type="molecule type" value="Genomic_DNA"/>
</dbReference>
<evidence type="ECO:0000256" key="6">
    <source>
        <dbReference type="SAM" id="SignalP"/>
    </source>
</evidence>
<dbReference type="Gene3D" id="2.130.10.120">
    <property type="entry name" value="Prolyl oligopeptidase, N-terminal domain"/>
    <property type="match status" value="1"/>
</dbReference>
<dbReference type="GO" id="GO:0004252">
    <property type="term" value="F:serine-type endopeptidase activity"/>
    <property type="evidence" value="ECO:0007669"/>
    <property type="project" value="InterPro"/>
</dbReference>
<reference evidence="9 10" key="1">
    <citation type="submission" date="2020-10" db="EMBL/GenBank/DDBJ databases">
        <title>complete genome sequencing of Lysobacter sp. H21R20.</title>
        <authorList>
            <person name="Bae J.-W."/>
            <person name="Lee S.-Y."/>
        </authorList>
    </citation>
    <scope>NUCLEOTIDE SEQUENCE [LARGE SCALE GENOMIC DNA]</scope>
    <source>
        <strain evidence="9 10">H21R20</strain>
    </source>
</reference>
<keyword evidence="10" id="KW-1185">Reference proteome</keyword>
<proteinExistence type="inferred from homology"/>
<feature type="region of interest" description="Disordered" evidence="5">
    <location>
        <begin position="21"/>
        <end position="46"/>
    </location>
</feature>
<evidence type="ECO:0000256" key="1">
    <source>
        <dbReference type="ARBA" id="ARBA00005228"/>
    </source>
</evidence>
<dbReference type="SUPFAM" id="SSF53474">
    <property type="entry name" value="alpha/beta-Hydrolases"/>
    <property type="match status" value="1"/>
</dbReference>
<keyword evidence="4" id="KW-0720">Serine protease</keyword>
<dbReference type="Proteomes" id="UP000594059">
    <property type="component" value="Chromosome"/>
</dbReference>
<feature type="domain" description="Peptidase S9 prolyl oligopeptidase catalytic" evidence="7">
    <location>
        <begin position="514"/>
        <end position="723"/>
    </location>
</feature>
<dbReference type="Pfam" id="PF02897">
    <property type="entry name" value="Peptidase_S9_N"/>
    <property type="match status" value="1"/>
</dbReference>